<dbReference type="Gene3D" id="3.40.190.10">
    <property type="entry name" value="Periplasmic binding protein-like II"/>
    <property type="match status" value="2"/>
</dbReference>
<dbReference type="PANTHER" id="PTHR35936">
    <property type="entry name" value="MEMBRANE-BOUND LYTIC MUREIN TRANSGLYCOSYLASE F"/>
    <property type="match status" value="1"/>
</dbReference>
<comment type="caution">
    <text evidence="6">The sequence shown here is derived from an EMBL/GenBank/DDBJ whole genome shotgun (WGS) entry which is preliminary data.</text>
</comment>
<dbReference type="SUPFAM" id="SSF53955">
    <property type="entry name" value="Lysozyme-like"/>
    <property type="match status" value="1"/>
</dbReference>
<dbReference type="RefSeq" id="WP_150496168.1">
    <property type="nucleotide sequence ID" value="NZ_BMFA01000006.1"/>
</dbReference>
<evidence type="ECO:0000259" key="5">
    <source>
        <dbReference type="SMART" id="SM00062"/>
    </source>
</evidence>
<name>A0A916X2A6_9HYPH</name>
<dbReference type="CDD" id="cd01009">
    <property type="entry name" value="PBP2_YfhD_N"/>
    <property type="match status" value="1"/>
</dbReference>
<dbReference type="InterPro" id="IPR001638">
    <property type="entry name" value="Solute-binding_3/MltF_N"/>
</dbReference>
<reference evidence="6" key="1">
    <citation type="journal article" date="2014" name="Int. J. Syst. Evol. Microbiol.">
        <title>Complete genome sequence of Corynebacterium casei LMG S-19264T (=DSM 44701T), isolated from a smear-ripened cheese.</title>
        <authorList>
            <consortium name="US DOE Joint Genome Institute (JGI-PGF)"/>
            <person name="Walter F."/>
            <person name="Albersmeier A."/>
            <person name="Kalinowski J."/>
            <person name="Ruckert C."/>
        </authorList>
    </citation>
    <scope>NUCLEOTIDE SEQUENCE</scope>
    <source>
        <strain evidence="6">CGMCC 1.12426</strain>
    </source>
</reference>
<gene>
    <name evidence="6" type="ORF">GCM10011316_23670</name>
</gene>
<evidence type="ECO:0000313" key="6">
    <source>
        <dbReference type="EMBL" id="GGB50795.1"/>
    </source>
</evidence>
<evidence type="ECO:0000256" key="3">
    <source>
        <dbReference type="ARBA" id="ARBA00022729"/>
    </source>
</evidence>
<dbReference type="AlphaFoldDB" id="A0A916X2A6"/>
<evidence type="ECO:0000256" key="1">
    <source>
        <dbReference type="ARBA" id="ARBA00004339"/>
    </source>
</evidence>
<reference evidence="6" key="2">
    <citation type="submission" date="2020-09" db="EMBL/GenBank/DDBJ databases">
        <authorList>
            <person name="Sun Q."/>
            <person name="Zhou Y."/>
        </authorList>
    </citation>
    <scope>NUCLEOTIDE SEQUENCE</scope>
    <source>
        <strain evidence="6">CGMCC 1.12426</strain>
    </source>
</reference>
<keyword evidence="7" id="KW-1185">Reference proteome</keyword>
<evidence type="ECO:0000256" key="4">
    <source>
        <dbReference type="ARBA" id="ARBA00023237"/>
    </source>
</evidence>
<dbReference type="EMBL" id="BMFA01000006">
    <property type="protein sequence ID" value="GGB50795.1"/>
    <property type="molecule type" value="Genomic_DNA"/>
</dbReference>
<dbReference type="Gene3D" id="1.10.530.10">
    <property type="match status" value="1"/>
</dbReference>
<protein>
    <submittedName>
        <fullName evidence="6">Peptidoglycan lytic exotransglycosylase</fullName>
    </submittedName>
</protein>
<keyword evidence="3" id="KW-0732">Signal</keyword>
<organism evidence="6 7">
    <name type="scientific">Roseibium aquae</name>
    <dbReference type="NCBI Taxonomy" id="1323746"/>
    <lineage>
        <taxon>Bacteria</taxon>
        <taxon>Pseudomonadati</taxon>
        <taxon>Pseudomonadota</taxon>
        <taxon>Alphaproteobacteria</taxon>
        <taxon>Hyphomicrobiales</taxon>
        <taxon>Stappiaceae</taxon>
        <taxon>Roseibium</taxon>
    </lineage>
</organism>
<keyword evidence="4" id="KW-0998">Cell outer membrane</keyword>
<comment type="similarity">
    <text evidence="2">Belongs to the virb1 family.</text>
</comment>
<feature type="domain" description="Solute-binding protein family 3/N-terminal" evidence="5">
    <location>
        <begin position="71"/>
        <end position="312"/>
    </location>
</feature>
<dbReference type="OrthoDB" id="9815002at2"/>
<comment type="subcellular location">
    <subcellularLocation>
        <location evidence="1">Cell outer membrane</location>
        <topology evidence="1">Peripheral membrane protein</topology>
    </subcellularLocation>
</comment>
<accession>A0A916X2A6</accession>
<dbReference type="SMART" id="SM00062">
    <property type="entry name" value="PBPb"/>
    <property type="match status" value="1"/>
</dbReference>
<dbReference type="SUPFAM" id="SSF53850">
    <property type="entry name" value="Periplasmic binding protein-like II"/>
    <property type="match status" value="1"/>
</dbReference>
<dbReference type="InterPro" id="IPR023346">
    <property type="entry name" value="Lysozyme-like_dom_sf"/>
</dbReference>
<dbReference type="Pfam" id="PF01464">
    <property type="entry name" value="SLT"/>
    <property type="match status" value="1"/>
</dbReference>
<keyword evidence="4" id="KW-0472">Membrane</keyword>
<dbReference type="Proteomes" id="UP000605148">
    <property type="component" value="Unassembled WGS sequence"/>
</dbReference>
<sequence length="499" mass="54808">MSRPNPLLNIRPPIALTRSAVVLGLMVALLASLIIPPAPARAMEPGMADTLEEILREPFTGDFDAIAERGYLRVLVPFSKTFFFIDNGVQRGTAVDTMSEFGKFLDKRHGKKTREDQLVLIPTPRERIFQDLSEGRGDMAIGNLTVTKARAELVAFSTPTFDHVKEVLLTADSVPDIAAPEDLSGMEIHVRASSSYHDSLLALNKKLEAGGKAPVKIVKASENLEDEDLMDLVQAGGIPAIIVDDHKADLWLQILTGLKTHPDAAVRTGGQIAFAVRKDAPELLKEVNAFAQTVKKGTLLGNIILKRYLSDARYLENLSEDGRSAKFEDLSSLFQKYGAQYSIDWLLIAAQSYQESQFQQDVKSGAGAVGLMQIKPSTAEGSPIEIKGVAQDPEANVHAGVKYLRYIANTYFDDLKDNPANQTFFALAAYNAGPSRFARLRAEAASKGYDPDKWFGNVEWIVGHKISREPVRYVGNIYKYYVVFNAEAQHRAGKSGPAQ</sequence>
<dbReference type="InterPro" id="IPR008258">
    <property type="entry name" value="Transglycosylase_SLT_dom_1"/>
</dbReference>
<dbReference type="CDD" id="cd13403">
    <property type="entry name" value="MLTF-like"/>
    <property type="match status" value="1"/>
</dbReference>
<proteinExistence type="inferred from homology"/>
<dbReference type="GO" id="GO:0009279">
    <property type="term" value="C:cell outer membrane"/>
    <property type="evidence" value="ECO:0007669"/>
    <property type="project" value="UniProtKB-SubCell"/>
</dbReference>
<dbReference type="Pfam" id="PF00497">
    <property type="entry name" value="SBP_bac_3"/>
    <property type="match status" value="1"/>
</dbReference>
<evidence type="ECO:0000256" key="2">
    <source>
        <dbReference type="ARBA" id="ARBA00009387"/>
    </source>
</evidence>
<evidence type="ECO:0000313" key="7">
    <source>
        <dbReference type="Proteomes" id="UP000605148"/>
    </source>
</evidence>